<proteinExistence type="predicted"/>
<gene>
    <name evidence="1" type="ORF">G3580_06065</name>
</gene>
<organism evidence="1 2">
    <name type="scientific">Nitrogeniibacter mangrovi</name>
    <dbReference type="NCBI Taxonomy" id="2016596"/>
    <lineage>
        <taxon>Bacteria</taxon>
        <taxon>Pseudomonadati</taxon>
        <taxon>Pseudomonadota</taxon>
        <taxon>Betaproteobacteria</taxon>
        <taxon>Rhodocyclales</taxon>
        <taxon>Zoogloeaceae</taxon>
        <taxon>Nitrogeniibacter</taxon>
    </lineage>
</organism>
<sequence length="185" mass="20882">MTPEAVIAATRHWVETVVVDLNLCPFAKRELVRDRIRFVVSEADDADTLVDDLERELQWLQDNDAVETTLLIHPQALTDFDDYNQFLDVADVLLSQMRLSGELQVASFHPDYQFAGTEADDVENTTNRSPYPMLHLIREASLEAAVMNYPDPENIPARNIETVEALGAEHMRALLQACFARGKAI</sequence>
<evidence type="ECO:0000313" key="1">
    <source>
        <dbReference type="EMBL" id="QID17246.1"/>
    </source>
</evidence>
<keyword evidence="2" id="KW-1185">Reference proteome</keyword>
<accession>A0A6C1B0W0</accession>
<dbReference type="Pfam" id="PF07209">
    <property type="entry name" value="DUF1415"/>
    <property type="match status" value="1"/>
</dbReference>
<evidence type="ECO:0000313" key="2">
    <source>
        <dbReference type="Proteomes" id="UP000501991"/>
    </source>
</evidence>
<dbReference type="AlphaFoldDB" id="A0A6C1B0W0"/>
<dbReference type="EMBL" id="CP048836">
    <property type="protein sequence ID" value="QID17246.1"/>
    <property type="molecule type" value="Genomic_DNA"/>
</dbReference>
<dbReference type="InterPro" id="IPR009858">
    <property type="entry name" value="DUF1415"/>
</dbReference>
<protein>
    <submittedName>
        <fullName evidence="1">DUF1415 domain-containing protein</fullName>
    </submittedName>
</protein>
<reference evidence="1 2" key="1">
    <citation type="submission" date="2020-02" db="EMBL/GenBank/DDBJ databases">
        <title>Nitrogenibacter mangrovi gen. nov., sp. nov. isolated from mangrove sediment, a denitrifying betaproteobacterium.</title>
        <authorList>
            <person name="Liao H."/>
            <person name="Tian Y."/>
        </authorList>
    </citation>
    <scope>NUCLEOTIDE SEQUENCE [LARGE SCALE GENOMIC DNA]</scope>
    <source>
        <strain evidence="1 2">M9-3-2</strain>
    </source>
</reference>
<dbReference type="Proteomes" id="UP000501991">
    <property type="component" value="Chromosome"/>
</dbReference>
<name>A0A6C1B0W0_9RHOO</name>
<dbReference type="RefSeq" id="WP_173764411.1">
    <property type="nucleotide sequence ID" value="NZ_CP048836.1"/>
</dbReference>
<dbReference type="KEGG" id="azq:G3580_06065"/>